<dbReference type="PANTHER" id="PTHR30246:SF1">
    <property type="entry name" value="2-DEHYDRO-3-DEOXY-6-PHOSPHOGALACTONATE ALDOLASE-RELATED"/>
    <property type="match status" value="1"/>
</dbReference>
<dbReference type="RefSeq" id="WP_085358826.1">
    <property type="nucleotide sequence ID" value="NZ_MTAB01000008.1"/>
</dbReference>
<dbReference type="GO" id="GO:0008675">
    <property type="term" value="F:2-dehydro-3-deoxy-phosphogluconate aldolase activity"/>
    <property type="evidence" value="ECO:0007669"/>
    <property type="project" value="UniProtKB-EC"/>
</dbReference>
<dbReference type="InterPro" id="IPR000887">
    <property type="entry name" value="Aldlse_KDPG_KHG"/>
</dbReference>
<dbReference type="InterPro" id="IPR031338">
    <property type="entry name" value="KDPG/KHG_AS_2"/>
</dbReference>
<dbReference type="EC" id="4.1.2.14" evidence="5"/>
<evidence type="ECO:0000256" key="4">
    <source>
        <dbReference type="ARBA" id="ARBA00011233"/>
    </source>
</evidence>
<dbReference type="PROSITE" id="PS00159">
    <property type="entry name" value="ALDOLASE_KDPG_KHG_1"/>
    <property type="match status" value="1"/>
</dbReference>
<keyword evidence="8" id="KW-0119">Carbohydrate metabolism</keyword>
<evidence type="ECO:0000256" key="5">
    <source>
        <dbReference type="ARBA" id="ARBA00013063"/>
    </source>
</evidence>
<dbReference type="STRING" id="1931275.BV914_00410"/>
<evidence type="ECO:0000256" key="1">
    <source>
        <dbReference type="ARBA" id="ARBA00000654"/>
    </source>
</evidence>
<dbReference type="NCBIfam" id="TIGR01182">
    <property type="entry name" value="eda"/>
    <property type="match status" value="1"/>
</dbReference>
<dbReference type="Gene3D" id="3.20.20.70">
    <property type="entry name" value="Aldolase class I"/>
    <property type="match status" value="1"/>
</dbReference>
<evidence type="ECO:0000256" key="6">
    <source>
        <dbReference type="ARBA" id="ARBA00023239"/>
    </source>
</evidence>
<dbReference type="NCBIfam" id="NF004325">
    <property type="entry name" value="PRK05718.1"/>
    <property type="match status" value="1"/>
</dbReference>
<sequence length="208" mass="21609">MNARDILSAGAVVPVMAINDIHTAVDLAHALVEGGIPTLEITLRTEHGIKAIELIKKEVPGAIVGAGTVINGEQLKAVEDAGAVFAISPGFNVHFAKAAAQSSIAVIPGIATPGELMLALEHGIDTMKLFPAEVVGGREMLKALHGPFPQVKFCPTGGISLETAPEYLKLPNVLCVGGSWLTPKEAVANKDWAAITRLAEEASALKAK</sequence>
<dbReference type="InterPro" id="IPR013785">
    <property type="entry name" value="Aldolase_TIM"/>
</dbReference>
<accession>A0A1X3DIP9</accession>
<reference evidence="10" key="1">
    <citation type="submission" date="2017-01" db="EMBL/GenBank/DDBJ databases">
        <authorList>
            <person name="Mah S.A."/>
            <person name="Swanson W.J."/>
            <person name="Moy G.W."/>
            <person name="Vacquier V.D."/>
        </authorList>
    </citation>
    <scope>NUCLEOTIDE SEQUENCE [LARGE SCALE GENOMIC DNA]</scope>
    <source>
        <strain evidence="10">124861</strain>
    </source>
</reference>
<keyword evidence="6" id="KW-0456">Lyase</keyword>
<evidence type="ECO:0000256" key="7">
    <source>
        <dbReference type="ARBA" id="ARBA00023270"/>
    </source>
</evidence>
<comment type="pathway">
    <text evidence="2">Carbohydrate acid metabolism; 2-dehydro-3-deoxy-D-gluconate degradation; D-glyceraldehyde 3-phosphate and pyruvate from 2-dehydro-3-deoxy-D-gluconate: step 2/2.</text>
</comment>
<name>A0A1X3DIP9_9NEIS</name>
<comment type="catalytic activity">
    <reaction evidence="1">
        <text>2-dehydro-3-deoxy-6-phospho-D-gluconate = D-glyceraldehyde 3-phosphate + pyruvate</text>
        <dbReference type="Rhea" id="RHEA:17089"/>
        <dbReference type="ChEBI" id="CHEBI:15361"/>
        <dbReference type="ChEBI" id="CHEBI:57569"/>
        <dbReference type="ChEBI" id="CHEBI:59776"/>
        <dbReference type="EC" id="4.1.2.14"/>
    </reaction>
</comment>
<proteinExistence type="inferred from homology"/>
<dbReference type="EMBL" id="MTAB01000008">
    <property type="protein sequence ID" value="OSI22776.1"/>
    <property type="molecule type" value="Genomic_DNA"/>
</dbReference>
<evidence type="ECO:0000313" key="10">
    <source>
        <dbReference type="Proteomes" id="UP000193303"/>
    </source>
</evidence>
<dbReference type="CDD" id="cd00452">
    <property type="entry name" value="KDPG_aldolase"/>
    <property type="match status" value="1"/>
</dbReference>
<dbReference type="OrthoDB" id="9805177at2"/>
<evidence type="ECO:0000256" key="8">
    <source>
        <dbReference type="ARBA" id="ARBA00023277"/>
    </source>
</evidence>
<dbReference type="SUPFAM" id="SSF51569">
    <property type="entry name" value="Aldolase"/>
    <property type="match status" value="1"/>
</dbReference>
<evidence type="ECO:0000256" key="2">
    <source>
        <dbReference type="ARBA" id="ARBA00004736"/>
    </source>
</evidence>
<dbReference type="AlphaFoldDB" id="A0A1X3DIP9"/>
<comment type="similarity">
    <text evidence="3">Belongs to the KHG/KDPG aldolase family.</text>
</comment>
<gene>
    <name evidence="9" type="ORF">BV912_04915</name>
</gene>
<comment type="subunit">
    <text evidence="4">Homotrimer.</text>
</comment>
<evidence type="ECO:0000256" key="3">
    <source>
        <dbReference type="ARBA" id="ARBA00006906"/>
    </source>
</evidence>
<comment type="caution">
    <text evidence="9">The sequence shown here is derived from an EMBL/GenBank/DDBJ whole genome shotgun (WGS) entry which is preliminary data.</text>
</comment>
<evidence type="ECO:0000313" key="9">
    <source>
        <dbReference type="EMBL" id="OSI22776.1"/>
    </source>
</evidence>
<protein>
    <recommendedName>
        <fullName evidence="5">2-dehydro-3-deoxy-phosphogluconate aldolase</fullName>
        <ecNumber evidence="5">4.1.2.14</ecNumber>
    </recommendedName>
</protein>
<dbReference type="Proteomes" id="UP000193303">
    <property type="component" value="Unassembled WGS sequence"/>
</dbReference>
<keyword evidence="7" id="KW-0704">Schiff base</keyword>
<dbReference type="PANTHER" id="PTHR30246">
    <property type="entry name" value="2-KETO-3-DEOXY-6-PHOSPHOGLUCONATE ALDOLASE"/>
    <property type="match status" value="1"/>
</dbReference>
<organism evidence="9 10">
    <name type="scientific">Neisseria dumasiana</name>
    <dbReference type="NCBI Taxonomy" id="1931275"/>
    <lineage>
        <taxon>Bacteria</taxon>
        <taxon>Pseudomonadati</taxon>
        <taxon>Pseudomonadota</taxon>
        <taxon>Betaproteobacteria</taxon>
        <taxon>Neisseriales</taxon>
        <taxon>Neisseriaceae</taxon>
        <taxon>Neisseria</taxon>
    </lineage>
</organism>
<dbReference type="Pfam" id="PF01081">
    <property type="entry name" value="Aldolase"/>
    <property type="match status" value="1"/>
</dbReference>
<dbReference type="InterPro" id="IPR031337">
    <property type="entry name" value="KDPG/KHG_AS_1"/>
</dbReference>
<dbReference type="PROSITE" id="PS00160">
    <property type="entry name" value="ALDOLASE_KDPG_KHG_2"/>
    <property type="match status" value="1"/>
</dbReference>